<dbReference type="InterPro" id="IPR023395">
    <property type="entry name" value="MCP_dom_sf"/>
</dbReference>
<dbReference type="GeneID" id="20525780"/>
<organism evidence="8">
    <name type="scientific">Fonticula alba</name>
    <name type="common">Slime mold</name>
    <dbReference type="NCBI Taxonomy" id="691883"/>
    <lineage>
        <taxon>Eukaryota</taxon>
        <taxon>Rotosphaerida</taxon>
        <taxon>Fonticulaceae</taxon>
        <taxon>Fonticula</taxon>
    </lineage>
</organism>
<feature type="repeat" description="Solcar" evidence="6">
    <location>
        <begin position="133"/>
        <end position="228"/>
    </location>
</feature>
<evidence type="ECO:0000313" key="9">
    <source>
        <dbReference type="Proteomes" id="UP000030693"/>
    </source>
</evidence>
<evidence type="ECO:0000256" key="3">
    <source>
        <dbReference type="ARBA" id="ARBA00022692"/>
    </source>
</evidence>
<sequence length="386" mass="39979">MSSGSAAVHRDVAPWVPVASGATAGVVARFIVAPLDVVKIRLQTQLHQAGTAPKYTSMAQCFRMIAREEGILALWKGNLPALYLYAAYAGLQFSLVEPINTFTTSLLGSLSGRGTNSTDLQQGRSSSSSLSKTSPVISAVSGFLAASTAGTLTYPLDLLRTRWALQAGQVQSYSLASYSPTALIGSLADIARTEGGPRALYRGLSSALIGTAPAAGVSFGCYSAVRQVLDALGRFLTTSPHGPGGWRDTLNTAGVWSLAEGVGLPAAVSGATAGVASKLVSAPFDLIRKRLQIVTAAASAGTSTMATSIPAAAGPSAAFAARIMYEGSAVQEVPRTMWACARMTVRQEGMRGLFRGLTPTLVKAVPASAITFYVYELAFKTFSGLG</sequence>
<dbReference type="eggNOG" id="KOG0752">
    <property type="taxonomic scope" value="Eukaryota"/>
</dbReference>
<comment type="similarity">
    <text evidence="7">Belongs to the mitochondrial carrier (TC 2.A.29) family.</text>
</comment>
<dbReference type="Pfam" id="PF00153">
    <property type="entry name" value="Mito_carr"/>
    <property type="match status" value="3"/>
</dbReference>
<evidence type="ECO:0008006" key="10">
    <source>
        <dbReference type="Google" id="ProtNLM"/>
    </source>
</evidence>
<dbReference type="AlphaFoldDB" id="A0A058ZCH8"/>
<dbReference type="OrthoDB" id="18574at2759"/>
<feature type="repeat" description="Solcar" evidence="6">
    <location>
        <begin position="261"/>
        <end position="381"/>
    </location>
</feature>
<dbReference type="GO" id="GO:0055085">
    <property type="term" value="P:transmembrane transport"/>
    <property type="evidence" value="ECO:0007669"/>
    <property type="project" value="InterPro"/>
</dbReference>
<gene>
    <name evidence="8" type="ORF">H696_01055</name>
</gene>
<dbReference type="InterPro" id="IPR002067">
    <property type="entry name" value="MCP"/>
</dbReference>
<dbReference type="PANTHER" id="PTHR24089">
    <property type="entry name" value="SOLUTE CARRIER FAMILY 25"/>
    <property type="match status" value="1"/>
</dbReference>
<evidence type="ECO:0000256" key="6">
    <source>
        <dbReference type="PROSITE-ProRule" id="PRU00282"/>
    </source>
</evidence>
<dbReference type="PROSITE" id="PS50920">
    <property type="entry name" value="SOLCAR"/>
    <property type="match status" value="3"/>
</dbReference>
<dbReference type="SUPFAM" id="SSF103506">
    <property type="entry name" value="Mitochondrial carrier"/>
    <property type="match status" value="1"/>
</dbReference>
<dbReference type="PRINTS" id="PR00926">
    <property type="entry name" value="MITOCARRIER"/>
</dbReference>
<keyword evidence="9" id="KW-1185">Reference proteome</keyword>
<accession>A0A058ZCH8</accession>
<reference evidence="8" key="1">
    <citation type="submission" date="2013-04" db="EMBL/GenBank/DDBJ databases">
        <title>The Genome Sequence of Fonticula alba ATCC 38817.</title>
        <authorList>
            <consortium name="The Broad Institute Genomics Platform"/>
            <person name="Russ C."/>
            <person name="Cuomo C."/>
            <person name="Burger G."/>
            <person name="Gray M.W."/>
            <person name="Holland P.W.H."/>
            <person name="King N."/>
            <person name="Lang F.B.F."/>
            <person name="Roger A.J."/>
            <person name="Ruiz-Trillo I."/>
            <person name="Brown M."/>
            <person name="Walker B."/>
            <person name="Young S."/>
            <person name="Zeng Q."/>
            <person name="Gargeya S."/>
            <person name="Fitzgerald M."/>
            <person name="Haas B."/>
            <person name="Abouelleil A."/>
            <person name="Allen A.W."/>
            <person name="Alvarado L."/>
            <person name="Arachchi H.M."/>
            <person name="Berlin A.M."/>
            <person name="Chapman S.B."/>
            <person name="Gainer-Dewar J."/>
            <person name="Goldberg J."/>
            <person name="Griggs A."/>
            <person name="Gujja S."/>
            <person name="Hansen M."/>
            <person name="Howarth C."/>
            <person name="Imamovic A."/>
            <person name="Ireland A."/>
            <person name="Larimer J."/>
            <person name="McCowan C."/>
            <person name="Murphy C."/>
            <person name="Pearson M."/>
            <person name="Poon T.W."/>
            <person name="Priest M."/>
            <person name="Roberts A."/>
            <person name="Saif S."/>
            <person name="Shea T."/>
            <person name="Sisk P."/>
            <person name="Sykes S."/>
            <person name="Wortman J."/>
            <person name="Nusbaum C."/>
            <person name="Birren B."/>
        </authorList>
    </citation>
    <scope>NUCLEOTIDE SEQUENCE [LARGE SCALE GENOMIC DNA]</scope>
    <source>
        <strain evidence="8">ATCC 38817</strain>
    </source>
</reference>
<dbReference type="STRING" id="691883.A0A058ZCH8"/>
<name>A0A058ZCH8_FONAL</name>
<dbReference type="Proteomes" id="UP000030693">
    <property type="component" value="Unassembled WGS sequence"/>
</dbReference>
<evidence type="ECO:0000256" key="7">
    <source>
        <dbReference type="RuleBase" id="RU000488"/>
    </source>
</evidence>
<keyword evidence="2 7" id="KW-0813">Transport</keyword>
<dbReference type="GO" id="GO:0016020">
    <property type="term" value="C:membrane"/>
    <property type="evidence" value="ECO:0007669"/>
    <property type="project" value="UniProtKB-SubCell"/>
</dbReference>
<keyword evidence="4" id="KW-0677">Repeat</keyword>
<dbReference type="OMA" id="MYVCYGA"/>
<dbReference type="InterPro" id="IPR018108">
    <property type="entry name" value="MCP_transmembrane"/>
</dbReference>
<dbReference type="EMBL" id="KB932202">
    <property type="protein sequence ID" value="KCV71638.1"/>
    <property type="molecule type" value="Genomic_DNA"/>
</dbReference>
<keyword evidence="3 6" id="KW-0812">Transmembrane</keyword>
<dbReference type="RefSeq" id="XP_009493216.1">
    <property type="nucleotide sequence ID" value="XM_009494941.1"/>
</dbReference>
<proteinExistence type="inferred from homology"/>
<evidence type="ECO:0000256" key="4">
    <source>
        <dbReference type="ARBA" id="ARBA00022737"/>
    </source>
</evidence>
<evidence type="ECO:0000256" key="1">
    <source>
        <dbReference type="ARBA" id="ARBA00004141"/>
    </source>
</evidence>
<comment type="subcellular location">
    <subcellularLocation>
        <location evidence="1">Membrane</location>
        <topology evidence="1">Multi-pass membrane protein</topology>
    </subcellularLocation>
</comment>
<evidence type="ECO:0000313" key="8">
    <source>
        <dbReference type="EMBL" id="KCV71638.1"/>
    </source>
</evidence>
<evidence type="ECO:0000256" key="5">
    <source>
        <dbReference type="ARBA" id="ARBA00023136"/>
    </source>
</evidence>
<feature type="repeat" description="Solcar" evidence="6">
    <location>
        <begin position="12"/>
        <end position="102"/>
    </location>
</feature>
<evidence type="ECO:0000256" key="2">
    <source>
        <dbReference type="ARBA" id="ARBA00022448"/>
    </source>
</evidence>
<keyword evidence="5 6" id="KW-0472">Membrane</keyword>
<protein>
    <recommendedName>
        <fullName evidence="10">Mitochondrial thiamine pyrophosphate carrier 1</fullName>
    </recommendedName>
</protein>
<dbReference type="Gene3D" id="1.50.40.10">
    <property type="entry name" value="Mitochondrial carrier domain"/>
    <property type="match status" value="1"/>
</dbReference>